<dbReference type="AlphaFoldDB" id="A0A2U9IJ20"/>
<organism evidence="1 2">
    <name type="scientific">Acidianus brierleyi</name>
    <dbReference type="NCBI Taxonomy" id="41673"/>
    <lineage>
        <taxon>Archaea</taxon>
        <taxon>Thermoproteota</taxon>
        <taxon>Thermoprotei</taxon>
        <taxon>Sulfolobales</taxon>
        <taxon>Sulfolobaceae</taxon>
        <taxon>Acidianus</taxon>
    </lineage>
</organism>
<accession>A0A2U9IJ20</accession>
<dbReference type="OrthoDB" id="43971at2157"/>
<evidence type="ECO:0000313" key="2">
    <source>
        <dbReference type="Proteomes" id="UP000248044"/>
    </source>
</evidence>
<dbReference type="GeneID" id="36833145"/>
<dbReference type="Proteomes" id="UP000248044">
    <property type="component" value="Chromosome"/>
</dbReference>
<proteinExistence type="predicted"/>
<dbReference type="RefSeq" id="WP_110271917.1">
    <property type="nucleotide sequence ID" value="NZ_CP029289.2"/>
</dbReference>
<keyword evidence="2" id="KW-1185">Reference proteome</keyword>
<sequence>MGRTQPSYTSAIDREMEKFERILRRASPNLLPVLERAKGKIRYFQNASYDEELSPIEIVFLSLLSELEEECKND</sequence>
<protein>
    <submittedName>
        <fullName evidence="1">DNA polymerase II</fullName>
    </submittedName>
</protein>
<dbReference type="KEGG" id="abri:DFR85_13275"/>
<name>A0A2U9IJ20_9CREN</name>
<dbReference type="EMBL" id="CP029289">
    <property type="protein sequence ID" value="AWR96039.1"/>
    <property type="molecule type" value="Genomic_DNA"/>
</dbReference>
<gene>
    <name evidence="1" type="ORF">DFR85_13275</name>
</gene>
<reference evidence="1 2" key="1">
    <citation type="submission" date="2018-05" db="EMBL/GenBank/DDBJ databases">
        <title>Complete Genome Sequences of Extremely Thermoacidophilic, Metal-Mobilizing Type-Strain Members of the Archaeal Family Sulfolobaceae: Acidianus brierleyi DSM-1651T, Acidianus sulfidivorans DSM-18786T, Metallosphaera hakonensis DSM-7519T, and Metallosphaera prunae DSM-10039T.</title>
        <authorList>
            <person name="Counts J.A."/>
            <person name="Kelly R.M."/>
        </authorList>
    </citation>
    <scope>NUCLEOTIDE SEQUENCE [LARGE SCALE GENOMIC DNA]</scope>
    <source>
        <strain evidence="1 2">DSM 1651</strain>
    </source>
</reference>
<evidence type="ECO:0000313" key="1">
    <source>
        <dbReference type="EMBL" id="AWR96039.1"/>
    </source>
</evidence>